<name>A0AAE0HJX9_9PEZI</name>
<evidence type="ECO:0000313" key="10">
    <source>
        <dbReference type="Proteomes" id="UP001278766"/>
    </source>
</evidence>
<feature type="zinc finger region" description="TRAF-type" evidence="4">
    <location>
        <begin position="197"/>
        <end position="245"/>
    </location>
</feature>
<evidence type="ECO:0000256" key="6">
    <source>
        <dbReference type="SAM" id="MobiDB-lite"/>
    </source>
</evidence>
<feature type="domain" description="TRAF-type" evidence="8">
    <location>
        <begin position="197"/>
        <end position="245"/>
    </location>
</feature>
<reference evidence="9" key="2">
    <citation type="submission" date="2023-06" db="EMBL/GenBank/DDBJ databases">
        <authorList>
            <consortium name="Lawrence Berkeley National Laboratory"/>
            <person name="Haridas S."/>
            <person name="Hensen N."/>
            <person name="Bonometti L."/>
            <person name="Westerberg I."/>
            <person name="Brannstrom I.O."/>
            <person name="Guillou S."/>
            <person name="Cros-Aarteil S."/>
            <person name="Calhoun S."/>
            <person name="Kuo A."/>
            <person name="Mondo S."/>
            <person name="Pangilinan J."/>
            <person name="Riley R."/>
            <person name="Labutti K."/>
            <person name="Andreopoulos B."/>
            <person name="Lipzen A."/>
            <person name="Chen C."/>
            <person name="Yanf M."/>
            <person name="Daum C."/>
            <person name="Ng V."/>
            <person name="Clum A."/>
            <person name="Steindorff A."/>
            <person name="Ohm R."/>
            <person name="Martin F."/>
            <person name="Silar P."/>
            <person name="Natvig D."/>
            <person name="Lalanne C."/>
            <person name="Gautier V."/>
            <person name="Ament-Velasquez S.L."/>
            <person name="Kruys A."/>
            <person name="Hutchinson M.I."/>
            <person name="Powell A.J."/>
            <person name="Barry K."/>
            <person name="Miller A.N."/>
            <person name="Grigoriev I.V."/>
            <person name="Debuchy R."/>
            <person name="Gladieux P."/>
            <person name="Thoren M.H."/>
            <person name="Johannesson H."/>
        </authorList>
    </citation>
    <scope>NUCLEOTIDE SEQUENCE</scope>
    <source>
        <strain evidence="9">CBS 168.71</strain>
    </source>
</reference>
<dbReference type="SUPFAM" id="SSF49599">
    <property type="entry name" value="TRAF domain-like"/>
    <property type="match status" value="1"/>
</dbReference>
<dbReference type="GO" id="GO:0008270">
    <property type="term" value="F:zinc ion binding"/>
    <property type="evidence" value="ECO:0007669"/>
    <property type="project" value="UniProtKB-KW"/>
</dbReference>
<feature type="compositionally biased region" description="Polar residues" evidence="6">
    <location>
        <begin position="417"/>
        <end position="439"/>
    </location>
</feature>
<evidence type="ECO:0000313" key="9">
    <source>
        <dbReference type="EMBL" id="KAK3297836.1"/>
    </source>
</evidence>
<reference evidence="9" key="1">
    <citation type="journal article" date="2023" name="Mol. Phylogenet. Evol.">
        <title>Genome-scale phylogeny and comparative genomics of the fungal order Sordariales.</title>
        <authorList>
            <person name="Hensen N."/>
            <person name="Bonometti L."/>
            <person name="Westerberg I."/>
            <person name="Brannstrom I.O."/>
            <person name="Guillou S."/>
            <person name="Cros-Aarteil S."/>
            <person name="Calhoun S."/>
            <person name="Haridas S."/>
            <person name="Kuo A."/>
            <person name="Mondo S."/>
            <person name="Pangilinan J."/>
            <person name="Riley R."/>
            <person name="LaButti K."/>
            <person name="Andreopoulos B."/>
            <person name="Lipzen A."/>
            <person name="Chen C."/>
            <person name="Yan M."/>
            <person name="Daum C."/>
            <person name="Ng V."/>
            <person name="Clum A."/>
            <person name="Steindorff A."/>
            <person name="Ohm R.A."/>
            <person name="Martin F."/>
            <person name="Silar P."/>
            <person name="Natvig D.O."/>
            <person name="Lalanne C."/>
            <person name="Gautier V."/>
            <person name="Ament-Velasquez S.L."/>
            <person name="Kruys A."/>
            <person name="Hutchinson M.I."/>
            <person name="Powell A.J."/>
            <person name="Barry K."/>
            <person name="Miller A.N."/>
            <person name="Grigoriev I.V."/>
            <person name="Debuchy R."/>
            <person name="Gladieux P."/>
            <person name="Hiltunen Thoren M."/>
            <person name="Johannesson H."/>
        </authorList>
    </citation>
    <scope>NUCLEOTIDE SEQUENCE</scope>
    <source>
        <strain evidence="9">CBS 168.71</strain>
    </source>
</reference>
<evidence type="ECO:0000259" key="7">
    <source>
        <dbReference type="PROSITE" id="PS50089"/>
    </source>
</evidence>
<feature type="zinc finger region" description="TRAF-type" evidence="4">
    <location>
        <begin position="144"/>
        <end position="195"/>
    </location>
</feature>
<keyword evidence="10" id="KW-1185">Reference proteome</keyword>
<dbReference type="Pfam" id="PF13923">
    <property type="entry name" value="zf-C3HC4_2"/>
    <property type="match status" value="1"/>
</dbReference>
<feature type="domain" description="TRAF-type" evidence="8">
    <location>
        <begin position="144"/>
        <end position="195"/>
    </location>
</feature>
<sequence>MPPPNTPEEGLATTALRPSDEDNFRVSSPSSAMAHASQTTCSSKLDYQNIEYIDPVDETLLCPVCKTAFHSPITTPCGHTFCAGCINRALETQSTCPIDRLPVDKTRDYVRLPLIIKDQLDRLQVKCPNRGCDYQCSREHIEGHYERRCEHTPVQCPDPTCSQRVPRRDAAPENGCMHQEVTCEFCEERVTFVEIISHQTYDCRGAIVNCPDCKEHLSRHCLAKHQAQDCPESNTQCKWHSAGCKVADKRRVVQEHEQSGCPSEVVGRLMQKQDEDRKIIDELAGRLTKFELAQSKKRERHTQRTRVGGSNVANTSRSATGANVPGITLNNNAPPLFPDSTDDGAEGGSPEDYLLAQFERLEAQVELLRKQSLEMDARQSHIILQHATHFSEHLTEIGNKVGIVNMHMSWLMSLQRQNVQQRAGSTAGPSNTGMSHGNVTSGGGRPPPPRETSGWVYSEESPRNSEGRSEPLHRL</sequence>
<evidence type="ECO:0000256" key="1">
    <source>
        <dbReference type="ARBA" id="ARBA00022723"/>
    </source>
</evidence>
<proteinExistence type="predicted"/>
<feature type="region of interest" description="Disordered" evidence="6">
    <location>
        <begin position="1"/>
        <end position="31"/>
    </location>
</feature>
<dbReference type="InterPro" id="IPR001293">
    <property type="entry name" value="Znf_TRAF"/>
</dbReference>
<keyword evidence="2 4" id="KW-0863">Zinc-finger</keyword>
<evidence type="ECO:0000256" key="4">
    <source>
        <dbReference type="PROSITE-ProRule" id="PRU00207"/>
    </source>
</evidence>
<dbReference type="Pfam" id="PF02176">
    <property type="entry name" value="zf-TRAF"/>
    <property type="match status" value="1"/>
</dbReference>
<organism evidence="9 10">
    <name type="scientific">Chaetomium fimeti</name>
    <dbReference type="NCBI Taxonomy" id="1854472"/>
    <lineage>
        <taxon>Eukaryota</taxon>
        <taxon>Fungi</taxon>
        <taxon>Dikarya</taxon>
        <taxon>Ascomycota</taxon>
        <taxon>Pezizomycotina</taxon>
        <taxon>Sordariomycetes</taxon>
        <taxon>Sordariomycetidae</taxon>
        <taxon>Sordariales</taxon>
        <taxon>Chaetomiaceae</taxon>
        <taxon>Chaetomium</taxon>
    </lineage>
</organism>
<feature type="domain" description="RING-type" evidence="7">
    <location>
        <begin position="62"/>
        <end position="100"/>
    </location>
</feature>
<dbReference type="RefSeq" id="XP_062661350.1">
    <property type="nucleotide sequence ID" value="XM_062803619.1"/>
</dbReference>
<dbReference type="GeneID" id="87840567"/>
<keyword evidence="3 4" id="KW-0862">Zinc</keyword>
<dbReference type="InterPro" id="IPR013083">
    <property type="entry name" value="Znf_RING/FYVE/PHD"/>
</dbReference>
<dbReference type="InterPro" id="IPR001841">
    <property type="entry name" value="Znf_RING"/>
</dbReference>
<dbReference type="PROSITE" id="PS00518">
    <property type="entry name" value="ZF_RING_1"/>
    <property type="match status" value="1"/>
</dbReference>
<dbReference type="SMART" id="SM00184">
    <property type="entry name" value="RING"/>
    <property type="match status" value="1"/>
</dbReference>
<accession>A0AAE0HJX9</accession>
<comment type="caution">
    <text evidence="9">The sequence shown here is derived from an EMBL/GenBank/DDBJ whole genome shotgun (WGS) entry which is preliminary data.</text>
</comment>
<dbReference type="PANTHER" id="PTHR10131:SF94">
    <property type="entry name" value="TNF RECEPTOR-ASSOCIATED FACTOR 4"/>
    <property type="match status" value="1"/>
</dbReference>
<dbReference type="EMBL" id="JAUEPN010000003">
    <property type="protein sequence ID" value="KAK3297836.1"/>
    <property type="molecule type" value="Genomic_DNA"/>
</dbReference>
<feature type="coiled-coil region" evidence="5">
    <location>
        <begin position="351"/>
        <end position="378"/>
    </location>
</feature>
<dbReference type="InterPro" id="IPR017907">
    <property type="entry name" value="Znf_RING_CS"/>
</dbReference>
<dbReference type="PROSITE" id="PS50145">
    <property type="entry name" value="ZF_TRAF"/>
    <property type="match status" value="2"/>
</dbReference>
<feature type="compositionally biased region" description="Polar residues" evidence="6">
    <location>
        <begin position="311"/>
        <end position="321"/>
    </location>
</feature>
<feature type="compositionally biased region" description="Basic and acidic residues" evidence="6">
    <location>
        <begin position="460"/>
        <end position="475"/>
    </location>
</feature>
<keyword evidence="5" id="KW-0175">Coiled coil</keyword>
<dbReference type="Proteomes" id="UP001278766">
    <property type="component" value="Unassembled WGS sequence"/>
</dbReference>
<dbReference type="AlphaFoldDB" id="A0AAE0HJX9"/>
<dbReference type="PANTHER" id="PTHR10131">
    <property type="entry name" value="TNF RECEPTOR ASSOCIATED FACTOR"/>
    <property type="match status" value="1"/>
</dbReference>
<dbReference type="PROSITE" id="PS50089">
    <property type="entry name" value="ZF_RING_2"/>
    <property type="match status" value="1"/>
</dbReference>
<keyword evidence="1 4" id="KW-0479">Metal-binding</keyword>
<protein>
    <submittedName>
        <fullName evidence="9">Uncharacterized protein</fullName>
    </submittedName>
</protein>
<gene>
    <name evidence="9" type="ORF">B0H64DRAFT_393192</name>
</gene>
<dbReference type="SUPFAM" id="SSF57850">
    <property type="entry name" value="RING/U-box"/>
    <property type="match status" value="1"/>
</dbReference>
<feature type="region of interest" description="Disordered" evidence="6">
    <location>
        <begin position="295"/>
        <end position="349"/>
    </location>
</feature>
<evidence type="ECO:0000256" key="5">
    <source>
        <dbReference type="SAM" id="Coils"/>
    </source>
</evidence>
<feature type="compositionally biased region" description="Basic residues" evidence="6">
    <location>
        <begin position="295"/>
        <end position="304"/>
    </location>
</feature>
<evidence type="ECO:0000256" key="2">
    <source>
        <dbReference type="ARBA" id="ARBA00022771"/>
    </source>
</evidence>
<feature type="region of interest" description="Disordered" evidence="6">
    <location>
        <begin position="417"/>
        <end position="475"/>
    </location>
</feature>
<dbReference type="Gene3D" id="3.30.40.10">
    <property type="entry name" value="Zinc/RING finger domain, C3HC4 (zinc finger)"/>
    <property type="match status" value="3"/>
</dbReference>
<evidence type="ECO:0000256" key="3">
    <source>
        <dbReference type="ARBA" id="ARBA00022833"/>
    </source>
</evidence>
<evidence type="ECO:0000259" key="8">
    <source>
        <dbReference type="PROSITE" id="PS50145"/>
    </source>
</evidence>